<dbReference type="Pfam" id="PF01380">
    <property type="entry name" value="SIS"/>
    <property type="match status" value="2"/>
</dbReference>
<keyword evidence="1" id="KW-0808">Transferase</keyword>
<proteinExistence type="predicted"/>
<dbReference type="InterPro" id="IPR001347">
    <property type="entry name" value="SIS_dom"/>
</dbReference>
<dbReference type="CDD" id="cd05009">
    <property type="entry name" value="SIS_GlmS_GlmD_2"/>
    <property type="match status" value="1"/>
</dbReference>
<dbReference type="CDD" id="cd05008">
    <property type="entry name" value="SIS_GlmS_GlmD_1"/>
    <property type="match status" value="1"/>
</dbReference>
<dbReference type="RefSeq" id="WP_261294592.1">
    <property type="nucleotide sequence ID" value="NZ_JANQBK010000008.1"/>
</dbReference>
<dbReference type="PROSITE" id="PS51464">
    <property type="entry name" value="SIS"/>
    <property type="match status" value="2"/>
</dbReference>
<dbReference type="PANTHER" id="PTHR10937:SF8">
    <property type="entry name" value="AMINOTRANSFERASE-RELATED"/>
    <property type="match status" value="1"/>
</dbReference>
<evidence type="ECO:0000313" key="4">
    <source>
        <dbReference type="EMBL" id="MFC3581979.1"/>
    </source>
</evidence>
<name>A0ABV7SYJ4_9SPHN</name>
<evidence type="ECO:0000259" key="3">
    <source>
        <dbReference type="PROSITE" id="PS51464"/>
    </source>
</evidence>
<dbReference type="PANTHER" id="PTHR10937">
    <property type="entry name" value="GLUCOSAMINE--FRUCTOSE-6-PHOSPHATE AMINOTRANSFERASE, ISOMERIZING"/>
    <property type="match status" value="1"/>
</dbReference>
<comment type="caution">
    <text evidence="4">The sequence shown here is derived from an EMBL/GenBank/DDBJ whole genome shotgun (WGS) entry which is preliminary data.</text>
</comment>
<dbReference type="Proteomes" id="UP001595713">
    <property type="component" value="Unassembled WGS sequence"/>
</dbReference>
<dbReference type="InterPro" id="IPR046348">
    <property type="entry name" value="SIS_dom_sf"/>
</dbReference>
<dbReference type="Gene3D" id="3.40.50.10490">
    <property type="entry name" value="Glucose-6-phosphate isomerase like protein, domain 1"/>
    <property type="match status" value="2"/>
</dbReference>
<accession>A0ABV7SYJ4</accession>
<evidence type="ECO:0000256" key="1">
    <source>
        <dbReference type="ARBA" id="ARBA00022576"/>
    </source>
</evidence>
<gene>
    <name evidence="4" type="ORF">ACFONA_17555</name>
</gene>
<dbReference type="EC" id="3.5.-.-" evidence="4"/>
<protein>
    <submittedName>
        <fullName evidence="4">SIS domain-containing protein</fullName>
        <ecNumber evidence="4">3.5.-.-</ecNumber>
    </submittedName>
</protein>
<feature type="domain" description="SIS" evidence="3">
    <location>
        <begin position="195"/>
        <end position="330"/>
    </location>
</feature>
<dbReference type="EMBL" id="JBHRXP010000009">
    <property type="protein sequence ID" value="MFC3581979.1"/>
    <property type="molecule type" value="Genomic_DNA"/>
</dbReference>
<sequence length="340" mass="35362">MSRTLMWLEAASASKVVAEQLAQNGGVLAAIAAALAETPAPVVVTCARGSSDHAAGYLKFLLETRAGTLVASLPPSVASIYETLPRIGDGVCVAISQSGRSTDLLSTVEAMQRDKVRVIAMVNDADSPLAAMADFVVPLHAGVERSVAATKSYIATLFAGLHLTSVLAPATLPSSLLAALPQQLDQAWALDWTPLIDALADARGLYVIGRGAGLAVAAEAALKFKETCALHAEAFSAAEVRHGPMALFDADLPLLVFRQDDAAADSIDALVDIAVGQGCRVFVTGRARAGATALPVIDAPAIVQPLLQIQSFYRAANDLALRRGLDPDNPPLLRKVTVTV</sequence>
<keyword evidence="2" id="KW-0677">Repeat</keyword>
<keyword evidence="5" id="KW-1185">Reference proteome</keyword>
<keyword evidence="4" id="KW-0378">Hydrolase</keyword>
<reference evidence="5" key="1">
    <citation type="journal article" date="2019" name="Int. J. Syst. Evol. Microbiol.">
        <title>The Global Catalogue of Microorganisms (GCM) 10K type strain sequencing project: providing services to taxonomists for standard genome sequencing and annotation.</title>
        <authorList>
            <consortium name="The Broad Institute Genomics Platform"/>
            <consortium name="The Broad Institute Genome Sequencing Center for Infectious Disease"/>
            <person name="Wu L."/>
            <person name="Ma J."/>
        </authorList>
    </citation>
    <scope>NUCLEOTIDE SEQUENCE [LARGE SCALE GENOMIC DNA]</scope>
    <source>
        <strain evidence="5">KCTC 42739</strain>
    </source>
</reference>
<dbReference type="SUPFAM" id="SSF53697">
    <property type="entry name" value="SIS domain"/>
    <property type="match status" value="1"/>
</dbReference>
<dbReference type="InterPro" id="IPR035490">
    <property type="entry name" value="GlmS/FrlB_SIS"/>
</dbReference>
<feature type="domain" description="SIS" evidence="3">
    <location>
        <begin position="31"/>
        <end position="173"/>
    </location>
</feature>
<organism evidence="4 5">
    <name type="scientific">Sphingomonas hylomeconis</name>
    <dbReference type="NCBI Taxonomy" id="1395958"/>
    <lineage>
        <taxon>Bacteria</taxon>
        <taxon>Pseudomonadati</taxon>
        <taxon>Pseudomonadota</taxon>
        <taxon>Alphaproteobacteria</taxon>
        <taxon>Sphingomonadales</taxon>
        <taxon>Sphingomonadaceae</taxon>
        <taxon>Sphingomonas</taxon>
    </lineage>
</organism>
<evidence type="ECO:0000256" key="2">
    <source>
        <dbReference type="ARBA" id="ARBA00022737"/>
    </source>
</evidence>
<keyword evidence="1" id="KW-0032">Aminotransferase</keyword>
<dbReference type="GO" id="GO:0016787">
    <property type="term" value="F:hydrolase activity"/>
    <property type="evidence" value="ECO:0007669"/>
    <property type="project" value="UniProtKB-KW"/>
</dbReference>
<dbReference type="InterPro" id="IPR035466">
    <property type="entry name" value="GlmS/AgaS_SIS"/>
</dbReference>
<evidence type="ECO:0000313" key="5">
    <source>
        <dbReference type="Proteomes" id="UP001595713"/>
    </source>
</evidence>